<accession>A0ABP7T2P7</accession>
<dbReference type="Gene3D" id="3.40.50.720">
    <property type="entry name" value="NAD(P)-binding Rossmann-like Domain"/>
    <property type="match status" value="1"/>
</dbReference>
<evidence type="ECO:0000313" key="2">
    <source>
        <dbReference type="EMBL" id="GAA4019866.1"/>
    </source>
</evidence>
<proteinExistence type="predicted"/>
<comment type="caution">
    <text evidence="2">The sequence shown here is derived from an EMBL/GenBank/DDBJ whole genome shotgun (WGS) entry which is preliminary data.</text>
</comment>
<evidence type="ECO:0000313" key="3">
    <source>
        <dbReference type="Proteomes" id="UP001501747"/>
    </source>
</evidence>
<dbReference type="Proteomes" id="UP001501747">
    <property type="component" value="Unassembled WGS sequence"/>
</dbReference>
<sequence>MQNNELITVMGATGNTGSEITKRLLAAGHRVRALGRSRAKLAELAVAGAETVAGEATDPGFLTEAFRGSAAVYTLLPVDVTWQDYHAEVGVIGSAVVKAVRAAGVRHVVALSSLGAELPSGTGFLSSLHDQEQRWAALPGANVLLLRPGMFFESFHPALGMIEAEGVYGDSVAPDVSIPMIAARDISEVAARALAARDWSGIVVRELLGQRDLTYREVTSVLGAALGRTELPYVQFGYEAMTQALTEIGFSQNVASQHVAMTKAFNEGRVVSLGGRTAESSTPTTFEDFAGELVETSRRAT</sequence>
<dbReference type="Gene3D" id="3.90.25.10">
    <property type="entry name" value="UDP-galactose 4-epimerase, domain 1"/>
    <property type="match status" value="1"/>
</dbReference>
<dbReference type="InterPro" id="IPR051604">
    <property type="entry name" value="Ergot_Alk_Oxidoreductase"/>
</dbReference>
<feature type="domain" description="NmrA-like" evidence="1">
    <location>
        <begin position="4"/>
        <end position="271"/>
    </location>
</feature>
<name>A0ABP7T2P7_9PSEU</name>
<organism evidence="2 3">
    <name type="scientific">Allokutzneria multivorans</name>
    <dbReference type="NCBI Taxonomy" id="1142134"/>
    <lineage>
        <taxon>Bacteria</taxon>
        <taxon>Bacillati</taxon>
        <taxon>Actinomycetota</taxon>
        <taxon>Actinomycetes</taxon>
        <taxon>Pseudonocardiales</taxon>
        <taxon>Pseudonocardiaceae</taxon>
        <taxon>Allokutzneria</taxon>
    </lineage>
</organism>
<evidence type="ECO:0000259" key="1">
    <source>
        <dbReference type="Pfam" id="PF05368"/>
    </source>
</evidence>
<dbReference type="SUPFAM" id="SSF51735">
    <property type="entry name" value="NAD(P)-binding Rossmann-fold domains"/>
    <property type="match status" value="1"/>
</dbReference>
<dbReference type="RefSeq" id="WP_344879095.1">
    <property type="nucleotide sequence ID" value="NZ_BAABAL010000018.1"/>
</dbReference>
<keyword evidence="3" id="KW-1185">Reference proteome</keyword>
<dbReference type="PANTHER" id="PTHR43162">
    <property type="match status" value="1"/>
</dbReference>
<dbReference type="InterPro" id="IPR036291">
    <property type="entry name" value="NAD(P)-bd_dom_sf"/>
</dbReference>
<protein>
    <submittedName>
        <fullName evidence="2">NmrA family NAD(P)-binding protein</fullName>
    </submittedName>
</protein>
<gene>
    <name evidence="2" type="ORF">GCM10022247_49540</name>
</gene>
<reference evidence="3" key="1">
    <citation type="journal article" date="2019" name="Int. J. Syst. Evol. Microbiol.">
        <title>The Global Catalogue of Microorganisms (GCM) 10K type strain sequencing project: providing services to taxonomists for standard genome sequencing and annotation.</title>
        <authorList>
            <consortium name="The Broad Institute Genomics Platform"/>
            <consortium name="The Broad Institute Genome Sequencing Center for Infectious Disease"/>
            <person name="Wu L."/>
            <person name="Ma J."/>
        </authorList>
    </citation>
    <scope>NUCLEOTIDE SEQUENCE [LARGE SCALE GENOMIC DNA]</scope>
    <source>
        <strain evidence="3">JCM 17342</strain>
    </source>
</reference>
<dbReference type="InterPro" id="IPR008030">
    <property type="entry name" value="NmrA-like"/>
</dbReference>
<dbReference type="PANTHER" id="PTHR43162:SF1">
    <property type="entry name" value="PRESTALK A DIFFERENTIATION PROTEIN A"/>
    <property type="match status" value="1"/>
</dbReference>
<dbReference type="EMBL" id="BAABAL010000018">
    <property type="protein sequence ID" value="GAA4019866.1"/>
    <property type="molecule type" value="Genomic_DNA"/>
</dbReference>
<dbReference type="Pfam" id="PF05368">
    <property type="entry name" value="NmrA"/>
    <property type="match status" value="1"/>
</dbReference>